<dbReference type="CDD" id="cd10521">
    <property type="entry name" value="SET_SMYD5"/>
    <property type="match status" value="1"/>
</dbReference>
<evidence type="ECO:0000256" key="6">
    <source>
        <dbReference type="ARBA" id="ARBA00022691"/>
    </source>
</evidence>
<dbReference type="GO" id="GO:0140955">
    <property type="term" value="F:histone H3K36 trimethyltransferase activity"/>
    <property type="evidence" value="ECO:0007669"/>
    <property type="project" value="UniProtKB-EC"/>
</dbReference>
<dbReference type="GO" id="GO:0032259">
    <property type="term" value="P:methylation"/>
    <property type="evidence" value="ECO:0007669"/>
    <property type="project" value="UniProtKB-KW"/>
</dbReference>
<feature type="domain" description="SET" evidence="18">
    <location>
        <begin position="3"/>
        <end position="336"/>
    </location>
</feature>
<comment type="subcellular location">
    <subcellularLocation>
        <location evidence="1">Cytoplasm</location>
    </subcellularLocation>
</comment>
<dbReference type="EMBL" id="AMQM01006817">
    <property type="status" value="NOT_ANNOTATED_CDS"/>
    <property type="molecule type" value="Genomic_DNA"/>
</dbReference>
<dbReference type="STRING" id="6412.T1FV40"/>
<evidence type="ECO:0000256" key="16">
    <source>
        <dbReference type="ARBA" id="ARBA00049789"/>
    </source>
</evidence>
<dbReference type="EMBL" id="KB097519">
    <property type="protein sequence ID" value="ESN95592.1"/>
    <property type="molecule type" value="Genomic_DNA"/>
</dbReference>
<dbReference type="InterPro" id="IPR001214">
    <property type="entry name" value="SET_dom"/>
</dbReference>
<evidence type="ECO:0000256" key="12">
    <source>
        <dbReference type="ARBA" id="ARBA00047545"/>
    </source>
</evidence>
<gene>
    <name evidence="20" type="primary">20212686</name>
    <name evidence="19" type="ORF">HELRODRAFT_193546</name>
</gene>
<evidence type="ECO:0000256" key="11">
    <source>
        <dbReference type="ARBA" id="ARBA00033038"/>
    </source>
</evidence>
<dbReference type="EC" id="2.1.1.359" evidence="2"/>
<dbReference type="eggNOG" id="KOG2084">
    <property type="taxonomic scope" value="Eukaryota"/>
</dbReference>
<evidence type="ECO:0000313" key="21">
    <source>
        <dbReference type="Proteomes" id="UP000015101"/>
    </source>
</evidence>
<proteinExistence type="predicted"/>
<name>T1FV40_HELRO</name>
<evidence type="ECO:0000256" key="3">
    <source>
        <dbReference type="ARBA" id="ARBA00022490"/>
    </source>
</evidence>
<accession>T1FV40</accession>
<keyword evidence="8" id="KW-0863">Zinc-finger</keyword>
<dbReference type="Gene3D" id="2.170.270.10">
    <property type="entry name" value="SET domain"/>
    <property type="match status" value="1"/>
</dbReference>
<dbReference type="PROSITE" id="PS50280">
    <property type="entry name" value="SET"/>
    <property type="match status" value="1"/>
</dbReference>
<organism evidence="20 21">
    <name type="scientific">Helobdella robusta</name>
    <name type="common">Californian leech</name>
    <dbReference type="NCBI Taxonomy" id="6412"/>
    <lineage>
        <taxon>Eukaryota</taxon>
        <taxon>Metazoa</taxon>
        <taxon>Spiralia</taxon>
        <taxon>Lophotrochozoa</taxon>
        <taxon>Annelida</taxon>
        <taxon>Clitellata</taxon>
        <taxon>Hirudinea</taxon>
        <taxon>Rhynchobdellida</taxon>
        <taxon>Glossiphoniidae</taxon>
        <taxon>Helobdella</taxon>
    </lineage>
</organism>
<dbReference type="AlphaFoldDB" id="T1FV40"/>
<keyword evidence="21" id="KW-1185">Reference proteome</keyword>
<dbReference type="Gene3D" id="6.10.140.2220">
    <property type="match status" value="1"/>
</dbReference>
<dbReference type="OMA" id="LMAMYQQ"/>
<dbReference type="GO" id="GO:0140943">
    <property type="term" value="F:histone H4K20 trimethyltransferase activity"/>
    <property type="evidence" value="ECO:0007669"/>
    <property type="project" value="UniProtKB-EC"/>
</dbReference>
<dbReference type="InterPro" id="IPR046341">
    <property type="entry name" value="SET_dom_sf"/>
</dbReference>
<dbReference type="SUPFAM" id="SSF82199">
    <property type="entry name" value="SET domain"/>
    <property type="match status" value="1"/>
</dbReference>
<evidence type="ECO:0000256" key="5">
    <source>
        <dbReference type="ARBA" id="ARBA00022679"/>
    </source>
</evidence>
<dbReference type="RefSeq" id="XP_009026448.1">
    <property type="nucleotide sequence ID" value="XM_009028200.1"/>
</dbReference>
<dbReference type="GO" id="GO:0008270">
    <property type="term" value="F:zinc ion binding"/>
    <property type="evidence" value="ECO:0007669"/>
    <property type="project" value="UniProtKB-KW"/>
</dbReference>
<protein>
    <recommendedName>
        <fullName evidence="15">Protein-lysine N-trimethyltransferase SMYD5</fullName>
        <ecNumber evidence="2">2.1.1.359</ecNumber>
        <ecNumber evidence="10">2.1.1.372</ecNumber>
    </recommendedName>
    <alternativeName>
        <fullName evidence="11">SET and MYND domain-containing protein 5</fullName>
    </alternativeName>
    <alternativeName>
        <fullName evidence="16">[histone H3]-lysine20 N-trimethyltransferase SMYD5</fullName>
    </alternativeName>
    <alternativeName>
        <fullName evidence="17">[histone H4]-lysine36 N-trimethyltransferase SMYD5</fullName>
    </alternativeName>
</protein>
<dbReference type="FunCoup" id="T1FV40">
    <property type="interactions" value="914"/>
</dbReference>
<evidence type="ECO:0000256" key="15">
    <source>
        <dbReference type="ARBA" id="ARBA00049768"/>
    </source>
</evidence>
<evidence type="ECO:0000259" key="18">
    <source>
        <dbReference type="PROSITE" id="PS50280"/>
    </source>
</evidence>
<evidence type="ECO:0000256" key="4">
    <source>
        <dbReference type="ARBA" id="ARBA00022603"/>
    </source>
</evidence>
<keyword evidence="7" id="KW-0479">Metal-binding</keyword>
<keyword evidence="6" id="KW-0949">S-adenosyl-L-methionine</keyword>
<dbReference type="GO" id="GO:0005737">
    <property type="term" value="C:cytoplasm"/>
    <property type="evidence" value="ECO:0007669"/>
    <property type="project" value="UniProtKB-SubCell"/>
</dbReference>
<keyword evidence="4" id="KW-0489">Methyltransferase</keyword>
<comment type="catalytic activity">
    <reaction evidence="13">
        <text>L-lysyl(20)-[histone H4] + 3 S-adenosyl-L-methionine = N(6),N(6),N(6)-trimethyl-L-lysyl(20)-[histone H4] + 3 S-adenosyl-L-homocysteine + 3 H(+)</text>
        <dbReference type="Rhea" id="RHEA:64456"/>
        <dbReference type="Rhea" id="RHEA-COMP:15554"/>
        <dbReference type="Rhea" id="RHEA-COMP:15998"/>
        <dbReference type="ChEBI" id="CHEBI:15378"/>
        <dbReference type="ChEBI" id="CHEBI:29969"/>
        <dbReference type="ChEBI" id="CHEBI:57856"/>
        <dbReference type="ChEBI" id="CHEBI:59789"/>
        <dbReference type="ChEBI" id="CHEBI:61961"/>
        <dbReference type="EC" id="2.1.1.372"/>
    </reaction>
</comment>
<dbReference type="OrthoDB" id="438641at2759"/>
<dbReference type="InParanoid" id="T1FV40"/>
<dbReference type="EnsemblMetazoa" id="HelroT193546">
    <property type="protein sequence ID" value="HelroP193546"/>
    <property type="gene ID" value="HelroG193546"/>
</dbReference>
<dbReference type="GeneID" id="20212686"/>
<dbReference type="HOGENOM" id="CLU_054216_0_0_1"/>
<evidence type="ECO:0000256" key="14">
    <source>
        <dbReference type="ARBA" id="ARBA00049497"/>
    </source>
</evidence>
<evidence type="ECO:0000256" key="17">
    <source>
        <dbReference type="ARBA" id="ARBA00049806"/>
    </source>
</evidence>
<evidence type="ECO:0000256" key="7">
    <source>
        <dbReference type="ARBA" id="ARBA00022723"/>
    </source>
</evidence>
<dbReference type="KEGG" id="hro:HELRODRAFT_193546"/>
<keyword evidence="5" id="KW-0808">Transferase</keyword>
<comment type="catalytic activity">
    <reaction evidence="14">
        <text>L-lysyl-[protein] + 3 S-adenosyl-L-methionine = N(6),N(6),N(6)-trimethyl-L-lysyl-[protein] + 3 S-adenosyl-L-homocysteine + 3 H(+)</text>
        <dbReference type="Rhea" id="RHEA:54192"/>
        <dbReference type="Rhea" id="RHEA-COMP:9752"/>
        <dbReference type="Rhea" id="RHEA-COMP:13826"/>
        <dbReference type="ChEBI" id="CHEBI:15378"/>
        <dbReference type="ChEBI" id="CHEBI:29969"/>
        <dbReference type="ChEBI" id="CHEBI:57856"/>
        <dbReference type="ChEBI" id="CHEBI:59789"/>
        <dbReference type="ChEBI" id="CHEBI:61961"/>
    </reaction>
    <physiologicalReaction direction="left-to-right" evidence="14">
        <dbReference type="Rhea" id="RHEA:54193"/>
    </physiologicalReaction>
</comment>
<dbReference type="EC" id="2.1.1.372" evidence="10"/>
<evidence type="ECO:0000256" key="8">
    <source>
        <dbReference type="ARBA" id="ARBA00022771"/>
    </source>
</evidence>
<keyword evidence="9" id="KW-0862">Zinc</keyword>
<evidence type="ECO:0000256" key="10">
    <source>
        <dbReference type="ARBA" id="ARBA00024057"/>
    </source>
</evidence>
<dbReference type="Gene3D" id="1.10.220.160">
    <property type="match status" value="1"/>
</dbReference>
<evidence type="ECO:0000256" key="13">
    <source>
        <dbReference type="ARBA" id="ARBA00048081"/>
    </source>
</evidence>
<keyword evidence="3" id="KW-0963">Cytoplasm</keyword>
<reference evidence="21" key="1">
    <citation type="submission" date="2012-12" db="EMBL/GenBank/DDBJ databases">
        <authorList>
            <person name="Hellsten U."/>
            <person name="Grimwood J."/>
            <person name="Chapman J.A."/>
            <person name="Shapiro H."/>
            <person name="Aerts A."/>
            <person name="Otillar R.P."/>
            <person name="Terry A.Y."/>
            <person name="Boore J.L."/>
            <person name="Simakov O."/>
            <person name="Marletaz F."/>
            <person name="Cho S.-J."/>
            <person name="Edsinger-Gonzales E."/>
            <person name="Havlak P."/>
            <person name="Kuo D.-H."/>
            <person name="Larsson T."/>
            <person name="Lv J."/>
            <person name="Arendt D."/>
            <person name="Savage R."/>
            <person name="Osoegawa K."/>
            <person name="de Jong P."/>
            <person name="Lindberg D.R."/>
            <person name="Seaver E.C."/>
            <person name="Weisblat D.A."/>
            <person name="Putnam N.H."/>
            <person name="Grigoriev I.V."/>
            <person name="Rokhsar D.S."/>
        </authorList>
    </citation>
    <scope>NUCLEOTIDE SEQUENCE</scope>
</reference>
<reference evidence="19 21" key="2">
    <citation type="journal article" date="2013" name="Nature">
        <title>Insights into bilaterian evolution from three spiralian genomes.</title>
        <authorList>
            <person name="Simakov O."/>
            <person name="Marletaz F."/>
            <person name="Cho S.J."/>
            <person name="Edsinger-Gonzales E."/>
            <person name="Havlak P."/>
            <person name="Hellsten U."/>
            <person name="Kuo D.H."/>
            <person name="Larsson T."/>
            <person name="Lv J."/>
            <person name="Arendt D."/>
            <person name="Savage R."/>
            <person name="Osoegawa K."/>
            <person name="de Jong P."/>
            <person name="Grimwood J."/>
            <person name="Chapman J.A."/>
            <person name="Shapiro H."/>
            <person name="Aerts A."/>
            <person name="Otillar R.P."/>
            <person name="Terry A.Y."/>
            <person name="Boore J.L."/>
            <person name="Grigoriev I.V."/>
            <person name="Lindberg D.R."/>
            <person name="Seaver E.C."/>
            <person name="Weisblat D.A."/>
            <person name="Putnam N.H."/>
            <person name="Rokhsar D.S."/>
        </authorList>
    </citation>
    <scope>NUCLEOTIDE SEQUENCE</scope>
</reference>
<dbReference type="SMART" id="SM00317">
    <property type="entry name" value="SET"/>
    <property type="match status" value="1"/>
</dbReference>
<dbReference type="GO" id="GO:0045814">
    <property type="term" value="P:negative regulation of gene expression, epigenetic"/>
    <property type="evidence" value="ECO:0000318"/>
    <property type="project" value="GO_Central"/>
</dbReference>
<evidence type="ECO:0000256" key="1">
    <source>
        <dbReference type="ARBA" id="ARBA00004496"/>
    </source>
</evidence>
<sequence length="391" mass="45067">MEPCYEIRITQAKKGRGMFSRRFIKAGEEIFLESPMVSVQFAWNETCKYKACQQCLRSMETAEQMYRRLTNKPHFTLPKSNLCEVTPDRHVCCPDCGAPYCCRECYEEATALHHKVLCTGKDGKDHPTSHLIETWKTMHYPPETFNIMLAARLIATVKQKSDPLERKEFVDKLSTFCRSLTNDENNIIHKLLGNQFQHQIEVLREILKESFYEESIKEWFEPDGFKSLLALIGTNGQGIGTSSFSVWATNCEKKIADENLHKELSDLIDELYDDLNNIAGPEFLDCEGSGLYLLQSACNHSCVPNAQVTFPHNNHILSLKAVKDIEPDQEIFISYLDECDRTRSRHSRHRLLRENYLFICNCPLCVSQAYDPDFTSDDDDDDDDDDCMDHN</sequence>
<evidence type="ECO:0000256" key="2">
    <source>
        <dbReference type="ARBA" id="ARBA00012178"/>
    </source>
</evidence>
<evidence type="ECO:0000313" key="19">
    <source>
        <dbReference type="EMBL" id="ESN95592.1"/>
    </source>
</evidence>
<reference evidence="20" key="3">
    <citation type="submission" date="2015-06" db="UniProtKB">
        <authorList>
            <consortium name="EnsemblMetazoa"/>
        </authorList>
    </citation>
    <scope>IDENTIFICATION</scope>
</reference>
<dbReference type="Proteomes" id="UP000015101">
    <property type="component" value="Unassembled WGS sequence"/>
</dbReference>
<dbReference type="InterPro" id="IPR044422">
    <property type="entry name" value="SMYD5_SET"/>
</dbReference>
<dbReference type="PANTHER" id="PTHR46402">
    <property type="entry name" value="SET AND MYND DOMAIN-CONTAINING PROTEIN 5"/>
    <property type="match status" value="1"/>
</dbReference>
<dbReference type="GO" id="GO:0042799">
    <property type="term" value="F:histone H4K20 methyltransferase activity"/>
    <property type="evidence" value="ECO:0000318"/>
    <property type="project" value="GO_Central"/>
</dbReference>
<comment type="catalytic activity">
    <reaction evidence="12">
        <text>L-lysyl(36)-[histone H3] + 3 S-adenosyl-L-methionine = N(6),N(6),N(6)-trimethyl-L-lysyl(36)-[histone H3] + 3 S-adenosyl-L-homocysteine + 3 H(+)</text>
        <dbReference type="Rhea" id="RHEA:60324"/>
        <dbReference type="Rhea" id="RHEA-COMP:9785"/>
        <dbReference type="Rhea" id="RHEA-COMP:15536"/>
        <dbReference type="ChEBI" id="CHEBI:15378"/>
        <dbReference type="ChEBI" id="CHEBI:29969"/>
        <dbReference type="ChEBI" id="CHEBI:57856"/>
        <dbReference type="ChEBI" id="CHEBI:59789"/>
        <dbReference type="ChEBI" id="CHEBI:61961"/>
        <dbReference type="EC" id="2.1.1.359"/>
    </reaction>
</comment>
<evidence type="ECO:0000313" key="20">
    <source>
        <dbReference type="EnsemblMetazoa" id="HelroP193546"/>
    </source>
</evidence>
<dbReference type="CTD" id="20212686"/>
<dbReference type="PANTHER" id="PTHR46402:SF2">
    <property type="entry name" value="HISTONE-LYSINE N-TRIMETHYLTRANSFERASE SMYD5"/>
    <property type="match status" value="1"/>
</dbReference>
<dbReference type="Pfam" id="PF00856">
    <property type="entry name" value="SET"/>
    <property type="match status" value="1"/>
</dbReference>
<evidence type="ECO:0000256" key="9">
    <source>
        <dbReference type="ARBA" id="ARBA00022833"/>
    </source>
</evidence>